<evidence type="ECO:0000256" key="8">
    <source>
        <dbReference type="RuleBase" id="RU361209"/>
    </source>
</evidence>
<evidence type="ECO:0000256" key="4">
    <source>
        <dbReference type="ARBA" id="ARBA00022729"/>
    </source>
</evidence>
<dbReference type="InterPro" id="IPR012946">
    <property type="entry name" value="X8"/>
</dbReference>
<keyword evidence="8" id="KW-0449">Lipoprotein</keyword>
<dbReference type="eggNOG" id="ENOG502QRZZ">
    <property type="taxonomic scope" value="Eukaryota"/>
</dbReference>
<evidence type="ECO:0000256" key="6">
    <source>
        <dbReference type="ARBA" id="ARBA00023180"/>
    </source>
</evidence>
<dbReference type="FunCoup" id="K0KUG7">
    <property type="interactions" value="53"/>
</dbReference>
<dbReference type="Proteomes" id="UP000009328">
    <property type="component" value="Unassembled WGS sequence"/>
</dbReference>
<dbReference type="InterPro" id="IPR017853">
    <property type="entry name" value="GH"/>
</dbReference>
<reference evidence="10 11" key="1">
    <citation type="journal article" date="2012" name="Eukaryot. Cell">
        <title>Draft genome sequence of Wickerhamomyces ciferrii NRRL Y-1031 F-60-10.</title>
        <authorList>
            <person name="Schneider J."/>
            <person name="Andrea H."/>
            <person name="Blom J."/>
            <person name="Jaenicke S."/>
            <person name="Ruckert C."/>
            <person name="Schorsch C."/>
            <person name="Szczepanowski R."/>
            <person name="Farwick M."/>
            <person name="Goesmann A."/>
            <person name="Puhler A."/>
            <person name="Schaffer S."/>
            <person name="Tauch A."/>
            <person name="Kohler T."/>
            <person name="Brinkrolf K."/>
        </authorList>
    </citation>
    <scope>NUCLEOTIDE SEQUENCE [LARGE SCALE GENOMIC DNA]</scope>
    <source>
        <strain evidence="11">ATCC 14091 / BCRC 22168 / CBS 111 / JCM 3599 / NBRC 0793 / NRRL Y-1031 F-60-10</strain>
    </source>
</reference>
<feature type="domain" description="X8" evidence="9">
    <location>
        <begin position="475"/>
        <end position="574"/>
    </location>
</feature>
<evidence type="ECO:0000313" key="11">
    <source>
        <dbReference type="Proteomes" id="UP000009328"/>
    </source>
</evidence>
<dbReference type="InterPro" id="IPR004886">
    <property type="entry name" value="Glucanosyltransferase"/>
</dbReference>
<dbReference type="Gene3D" id="3.20.20.80">
    <property type="entry name" value="Glycosidases"/>
    <property type="match status" value="1"/>
</dbReference>
<keyword evidence="5" id="KW-1015">Disulfide bond</keyword>
<comment type="caution">
    <text evidence="10">The sequence shown here is derived from an EMBL/GenBank/DDBJ whole genome shotgun (WGS) entry which is preliminary data.</text>
</comment>
<dbReference type="AlphaFoldDB" id="K0KUG7"/>
<keyword evidence="6" id="KW-0325">Glycoprotein</keyword>
<keyword evidence="8" id="KW-0472">Membrane</keyword>
<sequence>MGGHKKVKLVLCQFKKSACESQLFGLESFYNGHKWNHELNHLISRALKCYFQPITAIMLPKVVLKLALLSLASAAINIKNGRLSLLDSNSTQSPKLTNYDLKENEDSSTRSSSGGLSTIEVFGSKFFTVEDGNQFFIKGIAYQPSKVAGDIVALDSGNIKFIDPLGEPKICLRDLDYLQRLGVNTVRVYSIDTDLDHDVCMEAFEKAGIYVIADLSEPDVSVIRDSPTWDVTIFDRYKKVVDSLHKYPNVLGFFAGNEVTNDKTNTFASPFVKSSIRDVKSYIDEKGYRKIPVGYSTNDDAETRANVADFFACGDVQADFYGINMYEWCGHSTYWSSGYKDRTEEFKDYPVPIFFSEFGCNVKRPRPFTEVDVLYSRLMNHVWSGGIAYMYFEEPNQYGVVKVSDGVVEELPDFQNLEREFNRVDPQGATIDEYKELYKEPKFPNCPISTKSWESSSEIPHTPDEVKCECLESSLQCGLAPFVRSDNLTHVFDYACNIVDCEAINSDGKLGSYGFFSDCSSRQKASYVINEVFLELGGKPDTCDFEGVAVLNNKLATQNELESTLTLTGDTCLDVLKANDAKKIKSKTSGKSNNVTIGRNGTLGRGNYTGDELENKASQIQFYSNLNTIALISLVLVFILPFLD</sequence>
<protein>
    <recommendedName>
        <fullName evidence="8">1,3-beta-glucanosyltransferase</fullName>
        <ecNumber evidence="8">2.4.1.-</ecNumber>
    </recommendedName>
</protein>
<dbReference type="GO" id="GO:0071970">
    <property type="term" value="P:fungal-type cell wall (1-&gt;3)-beta-D-glucan biosynthetic process"/>
    <property type="evidence" value="ECO:0007669"/>
    <property type="project" value="TreeGrafter"/>
</dbReference>
<dbReference type="InParanoid" id="K0KUG7"/>
<evidence type="ECO:0000256" key="5">
    <source>
        <dbReference type="ARBA" id="ARBA00023157"/>
    </source>
</evidence>
<evidence type="ECO:0000313" key="10">
    <source>
        <dbReference type="EMBL" id="CCH45632.1"/>
    </source>
</evidence>
<evidence type="ECO:0000256" key="7">
    <source>
        <dbReference type="ARBA" id="ARBA00023316"/>
    </source>
</evidence>
<dbReference type="PANTHER" id="PTHR31468">
    <property type="entry name" value="1,3-BETA-GLUCANOSYLTRANSFERASE GAS1"/>
    <property type="match status" value="1"/>
</dbReference>
<gene>
    <name evidence="10" type="ORF">BN7_5215</name>
</gene>
<proteinExistence type="inferred from homology"/>
<dbReference type="EC" id="2.4.1.-" evidence="8"/>
<accession>K0KUG7</accession>
<keyword evidence="7" id="KW-0961">Cell wall biogenesis/degradation</keyword>
<dbReference type="SUPFAM" id="SSF51445">
    <property type="entry name" value="(Trans)glycosidases"/>
    <property type="match status" value="1"/>
</dbReference>
<evidence type="ECO:0000259" key="9">
    <source>
        <dbReference type="SMART" id="SM00768"/>
    </source>
</evidence>
<comment type="function">
    <text evidence="8">Splits internally a 1,3-beta-glucan molecule and transfers the newly generated reducing end (the donor) to the non-reducing end of another 1,3-beta-glucan molecule (the acceptor) forming a 1,3-beta linkage, resulting in the elongation of 1,3-beta-glucan chains in the cell wall.</text>
</comment>
<comment type="similarity">
    <text evidence="2 8">Belongs to the glycosyl hydrolase 72 family.</text>
</comment>
<name>K0KUG7_WICCF</name>
<dbReference type="Gene3D" id="1.20.58.1040">
    <property type="match status" value="1"/>
</dbReference>
<keyword evidence="11" id="KW-1185">Reference proteome</keyword>
<keyword evidence="3 8" id="KW-0336">GPI-anchor</keyword>
<dbReference type="GO" id="GO:0098552">
    <property type="term" value="C:side of membrane"/>
    <property type="evidence" value="ECO:0007669"/>
    <property type="project" value="UniProtKB-KW"/>
</dbReference>
<dbReference type="FunFam" id="3.20.20.80:FF:000038">
    <property type="entry name" value="1,3-beta-glucanosyltransferase"/>
    <property type="match status" value="1"/>
</dbReference>
<organism evidence="10 11">
    <name type="scientific">Wickerhamomyces ciferrii (strain ATCC 14091 / BCRC 22168 / CBS 111 / JCM 3599 / NBRC 0793 / NRRL Y-1031 F-60-10)</name>
    <name type="common">Yeast</name>
    <name type="synonym">Pichia ciferrii</name>
    <dbReference type="NCBI Taxonomy" id="1206466"/>
    <lineage>
        <taxon>Eukaryota</taxon>
        <taxon>Fungi</taxon>
        <taxon>Dikarya</taxon>
        <taxon>Ascomycota</taxon>
        <taxon>Saccharomycotina</taxon>
        <taxon>Saccharomycetes</taxon>
        <taxon>Phaffomycetales</taxon>
        <taxon>Wickerhamomycetaceae</taxon>
        <taxon>Wickerhamomyces</taxon>
    </lineage>
</organism>
<dbReference type="GO" id="GO:0042124">
    <property type="term" value="F:1,3-beta-glucanosyltransferase activity"/>
    <property type="evidence" value="ECO:0007669"/>
    <property type="project" value="TreeGrafter"/>
</dbReference>
<dbReference type="GO" id="GO:0005886">
    <property type="term" value="C:plasma membrane"/>
    <property type="evidence" value="ECO:0007669"/>
    <property type="project" value="UniProtKB-SubCell"/>
</dbReference>
<dbReference type="SMART" id="SM00768">
    <property type="entry name" value="X8"/>
    <property type="match status" value="1"/>
</dbReference>
<keyword evidence="8" id="KW-0808">Transferase</keyword>
<dbReference type="Pfam" id="PF07983">
    <property type="entry name" value="X8"/>
    <property type="match status" value="1"/>
</dbReference>
<dbReference type="PANTHER" id="PTHR31468:SF10">
    <property type="entry name" value="1,3-BETA-GLUCANOSYLTRANSFERASE GAS2"/>
    <property type="match status" value="1"/>
</dbReference>
<dbReference type="EMBL" id="CAIF01000203">
    <property type="protein sequence ID" value="CCH45632.1"/>
    <property type="molecule type" value="Genomic_DNA"/>
</dbReference>
<comment type="subcellular location">
    <subcellularLocation>
        <location evidence="8">Cell membrane</location>
        <topology evidence="8">Lipid-anchor</topology>
        <topology evidence="8">GPI-anchor</topology>
    </subcellularLocation>
    <subcellularLocation>
        <location evidence="1">Membrane</location>
        <topology evidence="1">Lipid-anchor</topology>
        <topology evidence="1">GPI-anchor</topology>
    </subcellularLocation>
</comment>
<dbReference type="HOGENOM" id="CLU_021855_2_0_1"/>
<keyword evidence="4" id="KW-0732">Signal</keyword>
<evidence type="ECO:0000256" key="2">
    <source>
        <dbReference type="ARBA" id="ARBA00007528"/>
    </source>
</evidence>
<dbReference type="STRING" id="1206466.K0KUG7"/>
<evidence type="ECO:0000256" key="3">
    <source>
        <dbReference type="ARBA" id="ARBA00022622"/>
    </source>
</evidence>
<dbReference type="Pfam" id="PF03198">
    <property type="entry name" value="Glyco_hydro_72"/>
    <property type="match status" value="1"/>
</dbReference>
<dbReference type="GO" id="GO:0031505">
    <property type="term" value="P:fungal-type cell wall organization"/>
    <property type="evidence" value="ECO:0007669"/>
    <property type="project" value="UniProtKB-ARBA"/>
</dbReference>
<evidence type="ECO:0000256" key="1">
    <source>
        <dbReference type="ARBA" id="ARBA00004589"/>
    </source>
</evidence>